<organism evidence="8 9">
    <name type="scientific">Sediminitomix flava</name>
    <dbReference type="NCBI Taxonomy" id="379075"/>
    <lineage>
        <taxon>Bacteria</taxon>
        <taxon>Pseudomonadati</taxon>
        <taxon>Bacteroidota</taxon>
        <taxon>Cytophagia</taxon>
        <taxon>Cytophagales</taxon>
        <taxon>Flammeovirgaceae</taxon>
        <taxon>Sediminitomix</taxon>
    </lineage>
</organism>
<dbReference type="GO" id="GO:0000179">
    <property type="term" value="F:rRNA (adenine-N6,N6-)-dimethyltransferase activity"/>
    <property type="evidence" value="ECO:0007669"/>
    <property type="project" value="InterPro"/>
</dbReference>
<comment type="similarity">
    <text evidence="6">Belongs to the methyltransferase superfamily. tRNA (adenine-N(6)-)-methyltransferase family.</text>
</comment>
<dbReference type="PROSITE" id="PS01131">
    <property type="entry name" value="RRNA_A_DIMETH"/>
    <property type="match status" value="1"/>
</dbReference>
<keyword evidence="9" id="KW-1185">Reference proteome</keyword>
<evidence type="ECO:0000256" key="2">
    <source>
        <dbReference type="ARBA" id="ARBA00022603"/>
    </source>
</evidence>
<dbReference type="PRINTS" id="PR00507">
    <property type="entry name" value="N12N6MTFRASE"/>
</dbReference>
<dbReference type="Proteomes" id="UP000245535">
    <property type="component" value="Unassembled WGS sequence"/>
</dbReference>
<evidence type="ECO:0000256" key="5">
    <source>
        <dbReference type="ARBA" id="ARBA00022694"/>
    </source>
</evidence>
<dbReference type="InterPro" id="IPR050210">
    <property type="entry name" value="tRNA_Adenine-N(6)_MTase"/>
</dbReference>
<keyword evidence="1 6" id="KW-0963">Cytoplasm</keyword>
<dbReference type="GO" id="GO:0005737">
    <property type="term" value="C:cytoplasm"/>
    <property type="evidence" value="ECO:0007669"/>
    <property type="project" value="UniProtKB-SubCell"/>
</dbReference>
<gene>
    <name evidence="8" type="ORF">BC781_102952</name>
</gene>
<dbReference type="EMBL" id="QGDO01000002">
    <property type="protein sequence ID" value="PWJ43391.1"/>
    <property type="molecule type" value="Genomic_DNA"/>
</dbReference>
<dbReference type="PANTHER" id="PTHR47739">
    <property type="entry name" value="TRNA1(VAL) (ADENINE(37)-N6)-METHYLTRANSFERASE"/>
    <property type="match status" value="1"/>
</dbReference>
<evidence type="ECO:0000256" key="3">
    <source>
        <dbReference type="ARBA" id="ARBA00022679"/>
    </source>
</evidence>
<accession>A0A315ZCW0</accession>
<dbReference type="InterPro" id="IPR029063">
    <property type="entry name" value="SAM-dependent_MTases_sf"/>
</dbReference>
<dbReference type="EC" id="2.1.1.223" evidence="6"/>
<comment type="caution">
    <text evidence="8">The sequence shown here is derived from an EMBL/GenBank/DDBJ whole genome shotgun (WGS) entry which is preliminary data.</text>
</comment>
<comment type="catalytic activity">
    <reaction evidence="6">
        <text>adenosine(37) in tRNA1(Val) + S-adenosyl-L-methionine = N(6)-methyladenosine(37) in tRNA1(Val) + S-adenosyl-L-homocysteine + H(+)</text>
        <dbReference type="Rhea" id="RHEA:43160"/>
        <dbReference type="Rhea" id="RHEA-COMP:10369"/>
        <dbReference type="Rhea" id="RHEA-COMP:10370"/>
        <dbReference type="ChEBI" id="CHEBI:15378"/>
        <dbReference type="ChEBI" id="CHEBI:57856"/>
        <dbReference type="ChEBI" id="CHEBI:59789"/>
        <dbReference type="ChEBI" id="CHEBI:74411"/>
        <dbReference type="ChEBI" id="CHEBI:74449"/>
        <dbReference type="EC" id="2.1.1.223"/>
    </reaction>
</comment>
<dbReference type="RefSeq" id="WP_158281451.1">
    <property type="nucleotide sequence ID" value="NZ_QGDO01000002.1"/>
</dbReference>
<dbReference type="GO" id="GO:0016430">
    <property type="term" value="F:tRNA (adenine-N6)-methyltransferase activity"/>
    <property type="evidence" value="ECO:0007669"/>
    <property type="project" value="UniProtKB-UniRule"/>
</dbReference>
<dbReference type="InterPro" id="IPR020596">
    <property type="entry name" value="rRNA_Ade_Mease_Trfase_CS"/>
</dbReference>
<reference evidence="8 9" key="1">
    <citation type="submission" date="2018-03" db="EMBL/GenBank/DDBJ databases">
        <title>Genomic Encyclopedia of Archaeal and Bacterial Type Strains, Phase II (KMG-II): from individual species to whole genera.</title>
        <authorList>
            <person name="Goeker M."/>
        </authorList>
    </citation>
    <scope>NUCLEOTIDE SEQUENCE [LARGE SCALE GENOMIC DNA]</scope>
    <source>
        <strain evidence="8 9">DSM 28229</strain>
    </source>
</reference>
<dbReference type="GO" id="GO:0003676">
    <property type="term" value="F:nucleic acid binding"/>
    <property type="evidence" value="ECO:0007669"/>
    <property type="project" value="InterPro"/>
</dbReference>
<dbReference type="SUPFAM" id="SSF53335">
    <property type="entry name" value="S-adenosyl-L-methionine-dependent methyltransferases"/>
    <property type="match status" value="1"/>
</dbReference>
<dbReference type="PANTHER" id="PTHR47739:SF1">
    <property type="entry name" value="TRNA1(VAL) (ADENINE(37)-N6)-METHYLTRANSFERASE"/>
    <property type="match status" value="1"/>
</dbReference>
<dbReference type="InterPro" id="IPR022882">
    <property type="entry name" value="tRNA_adenine-N6_MeTrfase"/>
</dbReference>
<dbReference type="HAMAP" id="MF_01872">
    <property type="entry name" value="tRNA_methyltr_YfiC"/>
    <property type="match status" value="1"/>
</dbReference>
<comment type="function">
    <text evidence="6">Specifically methylates the adenine in position 37 of tRNA(1)(Val) (anticodon cmo5UAC).</text>
</comment>
<dbReference type="CDD" id="cd02440">
    <property type="entry name" value="AdoMet_MTases"/>
    <property type="match status" value="1"/>
</dbReference>
<evidence type="ECO:0000259" key="7">
    <source>
        <dbReference type="Pfam" id="PF05175"/>
    </source>
</evidence>
<feature type="domain" description="Methyltransferase small" evidence="7">
    <location>
        <begin position="28"/>
        <end position="151"/>
    </location>
</feature>
<dbReference type="OrthoDB" id="5383291at2"/>
<keyword evidence="5 6" id="KW-0819">tRNA processing</keyword>
<evidence type="ECO:0000256" key="4">
    <source>
        <dbReference type="ARBA" id="ARBA00022691"/>
    </source>
</evidence>
<evidence type="ECO:0000256" key="1">
    <source>
        <dbReference type="ARBA" id="ARBA00022490"/>
    </source>
</evidence>
<dbReference type="PROSITE" id="PS00092">
    <property type="entry name" value="N6_MTASE"/>
    <property type="match status" value="1"/>
</dbReference>
<comment type="subcellular location">
    <subcellularLocation>
        <location evidence="6">Cytoplasm</location>
    </subcellularLocation>
</comment>
<evidence type="ECO:0000313" key="8">
    <source>
        <dbReference type="EMBL" id="PWJ43391.1"/>
    </source>
</evidence>
<dbReference type="Gene3D" id="3.40.50.150">
    <property type="entry name" value="Vaccinia Virus protein VP39"/>
    <property type="match status" value="1"/>
</dbReference>
<protein>
    <recommendedName>
        <fullName evidence="6">tRNA1(Val) (adenine(37)-N6)-methyltransferase</fullName>
        <ecNumber evidence="6">2.1.1.223</ecNumber>
    </recommendedName>
    <alternativeName>
        <fullName evidence="6">tRNA m6A37 methyltransferase</fullName>
    </alternativeName>
</protein>
<dbReference type="Pfam" id="PF05175">
    <property type="entry name" value="MTS"/>
    <property type="match status" value="1"/>
</dbReference>
<keyword evidence="4 6" id="KW-0949">S-adenosyl-L-methionine</keyword>
<proteinExistence type="inferred from homology"/>
<dbReference type="InterPro" id="IPR007848">
    <property type="entry name" value="Small_mtfrase_dom"/>
</dbReference>
<dbReference type="GO" id="GO:0008033">
    <property type="term" value="P:tRNA processing"/>
    <property type="evidence" value="ECO:0007669"/>
    <property type="project" value="UniProtKB-UniRule"/>
</dbReference>
<dbReference type="AlphaFoldDB" id="A0A315ZCW0"/>
<keyword evidence="3 6" id="KW-0808">Transferase</keyword>
<evidence type="ECO:0000256" key="6">
    <source>
        <dbReference type="HAMAP-Rule" id="MF_01872"/>
    </source>
</evidence>
<name>A0A315ZCW0_SEDFL</name>
<keyword evidence="2 6" id="KW-0489">Methyltransferase</keyword>
<evidence type="ECO:0000313" key="9">
    <source>
        <dbReference type="Proteomes" id="UP000245535"/>
    </source>
</evidence>
<dbReference type="InterPro" id="IPR002052">
    <property type="entry name" value="DNA_methylase_N6_adenine_CS"/>
</dbReference>
<sequence>MKKFEIHQDKCALKVGTDGIILGAWTNVNHQKEILDIGTGTGLISLMLAQRNKEALLTAIEIDKDASQQAQSNFSISPWKNRLTLEHSSLQEYNCTKKFDLIVSNPPFFNNALKSESEQKNTARHTDSLSQEDLLNYSLKHLKTEGTLSLILPCQEAEQITELASKKGLFLQRRCIVQNTSEAKPIRWMMEFSCTQPDSITEEKLIIREKDKRTYTEEFKMLTKDFYTIF</sequence>